<evidence type="ECO:0000259" key="5">
    <source>
        <dbReference type="SMART" id="SM00849"/>
    </source>
</evidence>
<dbReference type="Pfam" id="PF00753">
    <property type="entry name" value="Lactamase_B"/>
    <property type="match status" value="1"/>
</dbReference>
<evidence type="ECO:0000313" key="6">
    <source>
        <dbReference type="EMBL" id="NEI68959.1"/>
    </source>
</evidence>
<feature type="domain" description="Metallo-beta-lactamase" evidence="5">
    <location>
        <begin position="89"/>
        <end position="292"/>
    </location>
</feature>
<evidence type="ECO:0000313" key="7">
    <source>
        <dbReference type="Proteomes" id="UP000483035"/>
    </source>
</evidence>
<comment type="caution">
    <text evidence="6">The sequence shown here is derived from an EMBL/GenBank/DDBJ whole genome shotgun (WGS) entry which is preliminary data.</text>
</comment>
<keyword evidence="3 6" id="KW-0378">Hydrolase</keyword>
<reference evidence="6 7" key="1">
    <citation type="submission" date="2019-12" db="EMBL/GenBank/DDBJ databases">
        <title>Rhizobium genotypes associated with high levels of biological nitrogen fixation by grain legumes in a temperate-maritime cropping system.</title>
        <authorList>
            <person name="Maluk M."/>
            <person name="Francesc Ferrando Molina F."/>
            <person name="Lopez Del Egido L."/>
            <person name="Lafos M."/>
            <person name="Langarica-Fuentes A."/>
            <person name="Gebre Yohannes G."/>
            <person name="Young M.W."/>
            <person name="Martin P."/>
            <person name="Gantlett R."/>
            <person name="Kenicer G."/>
            <person name="Hawes C."/>
            <person name="Begg G.S."/>
            <person name="Quilliam R.S."/>
            <person name="Squire G.R."/>
            <person name="Poole P.S."/>
            <person name="Young P.W."/>
            <person name="Iannetta P.M."/>
            <person name="James E.K."/>
        </authorList>
    </citation>
    <scope>NUCLEOTIDE SEQUENCE [LARGE SCALE GENOMIC DNA]</scope>
    <source>
        <strain evidence="6 7">JHI1118</strain>
    </source>
</reference>
<sequence>MRDHREFRLDATRREVLSAAIAGAAALLLPRDVYAAEFRHLTHGAFDITVVSDGFLTLPAEILLPDATPEEREVILPRLGGDAQGAPLQTNIPLIRHGDDLILIDNGSGTHFQASAGKLAANLKTLGVEPEAITKVIFTHAHPDHSGATTTQDGKVLYPNAQYFVNEAEWNFWTDKDYETHMPAALHDFARGAQRDLFAVRDRLTMMKPGQEVVPGMSVIATSGHTPGHVSFELAGDGNLLITGDACTSDVIFLEHPAWHFGFDTDPDVALKNRQMLLDRAAGEKLKMLGYHWSYPGIGYAERKDGAYRFVRA</sequence>
<dbReference type="PANTHER" id="PTHR42978:SF6">
    <property type="entry name" value="QUORUM-QUENCHING LACTONASE YTNP-RELATED"/>
    <property type="match status" value="1"/>
</dbReference>
<accession>A0A6L9U0C0</accession>
<dbReference type="AlphaFoldDB" id="A0A6L9U0C0"/>
<name>A0A6L9U0C0_9HYPH</name>
<evidence type="ECO:0000256" key="3">
    <source>
        <dbReference type="ARBA" id="ARBA00022801"/>
    </source>
</evidence>
<evidence type="ECO:0000256" key="2">
    <source>
        <dbReference type="ARBA" id="ARBA00022723"/>
    </source>
</evidence>
<dbReference type="InterPro" id="IPR051013">
    <property type="entry name" value="MBL_superfamily_lactonases"/>
</dbReference>
<dbReference type="GO" id="GO:0046872">
    <property type="term" value="F:metal ion binding"/>
    <property type="evidence" value="ECO:0007669"/>
    <property type="project" value="UniProtKB-KW"/>
</dbReference>
<keyword evidence="4" id="KW-0862">Zinc</keyword>
<evidence type="ECO:0000256" key="4">
    <source>
        <dbReference type="ARBA" id="ARBA00022833"/>
    </source>
</evidence>
<dbReference type="InterPro" id="IPR001279">
    <property type="entry name" value="Metallo-B-lactamas"/>
</dbReference>
<dbReference type="SMART" id="SM00849">
    <property type="entry name" value="Lactamase_B"/>
    <property type="match status" value="1"/>
</dbReference>
<keyword evidence="2" id="KW-0479">Metal-binding</keyword>
<gene>
    <name evidence="6" type="ORF">GR212_05190</name>
</gene>
<proteinExistence type="inferred from homology"/>
<dbReference type="InterPro" id="IPR036866">
    <property type="entry name" value="RibonucZ/Hydroxyglut_hydro"/>
</dbReference>
<dbReference type="CDD" id="cd07720">
    <property type="entry name" value="OPHC2-like_MBL-fold"/>
    <property type="match status" value="1"/>
</dbReference>
<dbReference type="RefSeq" id="WP_163985392.1">
    <property type="nucleotide sequence ID" value="NZ_WUEY01000002.1"/>
</dbReference>
<dbReference type="PANTHER" id="PTHR42978">
    <property type="entry name" value="QUORUM-QUENCHING LACTONASE YTNP-RELATED-RELATED"/>
    <property type="match status" value="1"/>
</dbReference>
<dbReference type="EMBL" id="WUEY01000002">
    <property type="protein sequence ID" value="NEI68959.1"/>
    <property type="molecule type" value="Genomic_DNA"/>
</dbReference>
<comment type="similarity">
    <text evidence="1">Belongs to the metallo-beta-lactamase superfamily.</text>
</comment>
<evidence type="ECO:0000256" key="1">
    <source>
        <dbReference type="ARBA" id="ARBA00007749"/>
    </source>
</evidence>
<dbReference type="Proteomes" id="UP000483035">
    <property type="component" value="Unassembled WGS sequence"/>
</dbReference>
<organism evidence="6 7">
    <name type="scientific">Rhizobium lusitanum</name>
    <dbReference type="NCBI Taxonomy" id="293958"/>
    <lineage>
        <taxon>Bacteria</taxon>
        <taxon>Pseudomonadati</taxon>
        <taxon>Pseudomonadota</taxon>
        <taxon>Alphaproteobacteria</taxon>
        <taxon>Hyphomicrobiales</taxon>
        <taxon>Rhizobiaceae</taxon>
        <taxon>Rhizobium/Agrobacterium group</taxon>
        <taxon>Rhizobium</taxon>
    </lineage>
</organism>
<dbReference type="Gene3D" id="3.60.15.10">
    <property type="entry name" value="Ribonuclease Z/Hydroxyacylglutathione hydrolase-like"/>
    <property type="match status" value="1"/>
</dbReference>
<protein>
    <submittedName>
        <fullName evidence="6">MBL fold metallo-hydrolase</fullName>
    </submittedName>
</protein>
<dbReference type="SUPFAM" id="SSF56281">
    <property type="entry name" value="Metallo-hydrolase/oxidoreductase"/>
    <property type="match status" value="1"/>
</dbReference>
<dbReference type="GO" id="GO:0016787">
    <property type="term" value="F:hydrolase activity"/>
    <property type="evidence" value="ECO:0007669"/>
    <property type="project" value="UniProtKB-KW"/>
</dbReference>